<evidence type="ECO:0000259" key="2">
    <source>
        <dbReference type="Pfam" id="PF00582"/>
    </source>
</evidence>
<feature type="domain" description="UspA" evidence="2">
    <location>
        <begin position="1"/>
        <end position="139"/>
    </location>
</feature>
<gene>
    <name evidence="3" type="ORF">SAMN04487948_1415</name>
</gene>
<dbReference type="InterPro" id="IPR006015">
    <property type="entry name" value="Universal_stress_UspA"/>
</dbReference>
<dbReference type="Proteomes" id="UP000199126">
    <property type="component" value="Unassembled WGS sequence"/>
</dbReference>
<dbReference type="PIRSF" id="PIRSF006276">
    <property type="entry name" value="UspA"/>
    <property type="match status" value="1"/>
</dbReference>
<organism evidence="3 4">
    <name type="scientific">Halogranum amylolyticum</name>
    <dbReference type="NCBI Taxonomy" id="660520"/>
    <lineage>
        <taxon>Archaea</taxon>
        <taxon>Methanobacteriati</taxon>
        <taxon>Methanobacteriota</taxon>
        <taxon>Stenosarchaea group</taxon>
        <taxon>Halobacteria</taxon>
        <taxon>Halobacteriales</taxon>
        <taxon>Haloferacaceae</taxon>
    </lineage>
</organism>
<accession>A0A1H8WT21</accession>
<reference evidence="4" key="1">
    <citation type="submission" date="2016-10" db="EMBL/GenBank/DDBJ databases">
        <authorList>
            <person name="Varghese N."/>
            <person name="Submissions S."/>
        </authorList>
    </citation>
    <scope>NUCLEOTIDE SEQUENCE [LARGE SCALE GENOMIC DNA]</scope>
    <source>
        <strain evidence="4">CGMCC 1.10121</strain>
    </source>
</reference>
<dbReference type="AlphaFoldDB" id="A0A1H8WT21"/>
<dbReference type="InterPro" id="IPR014729">
    <property type="entry name" value="Rossmann-like_a/b/a_fold"/>
</dbReference>
<dbReference type="PANTHER" id="PTHR46268">
    <property type="entry name" value="STRESS RESPONSE PROTEIN NHAX"/>
    <property type="match status" value="1"/>
</dbReference>
<dbReference type="RefSeq" id="WP_089828082.1">
    <property type="nucleotide sequence ID" value="NZ_FODV01000041.1"/>
</dbReference>
<comment type="similarity">
    <text evidence="1">Belongs to the universal stress protein A family.</text>
</comment>
<dbReference type="SUPFAM" id="SSF52402">
    <property type="entry name" value="Adenine nucleotide alpha hydrolases-like"/>
    <property type="match status" value="1"/>
</dbReference>
<dbReference type="InterPro" id="IPR006016">
    <property type="entry name" value="UspA"/>
</dbReference>
<evidence type="ECO:0000256" key="1">
    <source>
        <dbReference type="ARBA" id="ARBA00008791"/>
    </source>
</evidence>
<dbReference type="EMBL" id="FODV01000041">
    <property type="protein sequence ID" value="SEP30766.1"/>
    <property type="molecule type" value="Genomic_DNA"/>
</dbReference>
<sequence>MYDRILVPTDGSETATRAVDHAVDLAATYGATLHVLSVVDPTRFSTVDVDPSSVLEAVEKSSRDAVEAVETTAADAGVAVETTVVRGAPARTITEYATDNDIDLVVMGTHGRTGLDRYLLGSVTERVVRTAPVPVLTVRLDE</sequence>
<dbReference type="Gene3D" id="3.40.50.620">
    <property type="entry name" value="HUPs"/>
    <property type="match status" value="1"/>
</dbReference>
<protein>
    <submittedName>
        <fullName evidence="3">Nucleotide-binding universal stress protein, UspA family</fullName>
    </submittedName>
</protein>
<proteinExistence type="inferred from homology"/>
<keyword evidence="4" id="KW-1185">Reference proteome</keyword>
<dbReference type="OrthoDB" id="105697at2157"/>
<evidence type="ECO:0000313" key="4">
    <source>
        <dbReference type="Proteomes" id="UP000199126"/>
    </source>
</evidence>
<dbReference type="CDD" id="cd00293">
    <property type="entry name" value="USP-like"/>
    <property type="match status" value="1"/>
</dbReference>
<dbReference type="PANTHER" id="PTHR46268:SF6">
    <property type="entry name" value="UNIVERSAL STRESS PROTEIN UP12"/>
    <property type="match status" value="1"/>
</dbReference>
<evidence type="ECO:0000313" key="3">
    <source>
        <dbReference type="EMBL" id="SEP30766.1"/>
    </source>
</evidence>
<dbReference type="PRINTS" id="PR01438">
    <property type="entry name" value="UNVRSLSTRESS"/>
</dbReference>
<name>A0A1H8WT21_9EURY</name>
<dbReference type="Pfam" id="PF00582">
    <property type="entry name" value="Usp"/>
    <property type="match status" value="1"/>
</dbReference>